<feature type="compositionally biased region" description="Pro residues" evidence="1">
    <location>
        <begin position="79"/>
        <end position="96"/>
    </location>
</feature>
<gene>
    <name evidence="2" type="ORF">ENR64_21335</name>
</gene>
<reference evidence="2" key="1">
    <citation type="journal article" date="2020" name="mSystems">
        <title>Genome- and Community-Level Interaction Insights into Carbon Utilization and Element Cycling Functions of Hydrothermarchaeota in Hydrothermal Sediment.</title>
        <authorList>
            <person name="Zhou Z."/>
            <person name="Liu Y."/>
            <person name="Xu W."/>
            <person name="Pan J."/>
            <person name="Luo Z.H."/>
            <person name="Li M."/>
        </authorList>
    </citation>
    <scope>NUCLEOTIDE SEQUENCE [LARGE SCALE GENOMIC DNA]</scope>
    <source>
        <strain evidence="2">SpSt-418</strain>
    </source>
</reference>
<sequence>MKKLSSASFPDFAQAQHRSGLRASLWFVSSALLAQALLIDFPAIAQTGPQGACPPGYFQEQGPGWTNCVPIPGSATPPATTPPRRPRRQPAPPPSQKAPVPENNWYADIREVNGIGRGSCQPGSARCWYAFWGSGVTPYRKLFFADVMTRQPTSDKNIVEMDIVTAFETHNPHERVSHDHVLLTFQFQCKKKQIRLVDGYALLWNGTTNRVPEASPWSPFQATWMEVASRVACDRNVRLRPQDNRLVWFGNMERPADVVTTTRQALWNQASNVR</sequence>
<dbReference type="AlphaFoldDB" id="A0A7C3PS18"/>
<dbReference type="EMBL" id="DSRU01000307">
    <property type="protein sequence ID" value="HFN00238.1"/>
    <property type="molecule type" value="Genomic_DNA"/>
</dbReference>
<evidence type="ECO:0000256" key="1">
    <source>
        <dbReference type="SAM" id="MobiDB-lite"/>
    </source>
</evidence>
<name>A0A7C3PS18_9CYAN</name>
<evidence type="ECO:0000313" key="2">
    <source>
        <dbReference type="EMBL" id="HFN00238.1"/>
    </source>
</evidence>
<feature type="region of interest" description="Disordered" evidence="1">
    <location>
        <begin position="68"/>
        <end position="102"/>
    </location>
</feature>
<proteinExistence type="predicted"/>
<organism evidence="2">
    <name type="scientific">Oscillatoriales cyanobacterium SpSt-418</name>
    <dbReference type="NCBI Taxonomy" id="2282169"/>
    <lineage>
        <taxon>Bacteria</taxon>
        <taxon>Bacillati</taxon>
        <taxon>Cyanobacteriota</taxon>
        <taxon>Cyanophyceae</taxon>
        <taxon>Oscillatoriophycideae</taxon>
        <taxon>Oscillatoriales</taxon>
    </lineage>
</organism>
<comment type="caution">
    <text evidence="2">The sequence shown here is derived from an EMBL/GenBank/DDBJ whole genome shotgun (WGS) entry which is preliminary data.</text>
</comment>
<accession>A0A7C3PS18</accession>
<protein>
    <submittedName>
        <fullName evidence="2">Uncharacterized protein</fullName>
    </submittedName>
</protein>